<comment type="caution">
    <text evidence="1">The sequence shown here is derived from an EMBL/GenBank/DDBJ whole genome shotgun (WGS) entry which is preliminary data.</text>
</comment>
<name>A0A3M7SZA8_BRAPC</name>
<keyword evidence="2" id="KW-1185">Reference proteome</keyword>
<accession>A0A3M7SZA8</accession>
<proteinExistence type="predicted"/>
<dbReference type="Proteomes" id="UP000276133">
    <property type="component" value="Unassembled WGS sequence"/>
</dbReference>
<sequence length="236" mass="26073">MCRVAKRKYHRSFIQLAHFSDHTLGEYASDTSRSDQRSGLYLLDSIGQIFGRSQTLLGVLVLGAVQLTLGPVLDQKTVHIEHVNAGTRLLKCYVSFATDGQGDQVGYAARRLSRSHKQNFVLFQRSTGVVGRKVLELYEAIVAEAGHHCVHELVHELFVHFTSDAFLSQTYVERVVEQLLVVGANVKHDGQAVSGIDAGERCVQGKLSDWYAHAVAAEVAQAQYALAICHHYGLDN</sequence>
<dbReference type="EMBL" id="REGN01000559">
    <property type="protein sequence ID" value="RNA41092.1"/>
    <property type="molecule type" value="Genomic_DNA"/>
</dbReference>
<reference evidence="1 2" key="1">
    <citation type="journal article" date="2018" name="Sci. Rep.">
        <title>Genomic signatures of local adaptation to the degree of environmental predictability in rotifers.</title>
        <authorList>
            <person name="Franch-Gras L."/>
            <person name="Hahn C."/>
            <person name="Garcia-Roger E.M."/>
            <person name="Carmona M.J."/>
            <person name="Serra M."/>
            <person name="Gomez A."/>
        </authorList>
    </citation>
    <scope>NUCLEOTIDE SEQUENCE [LARGE SCALE GENOMIC DNA]</scope>
    <source>
        <strain evidence="1">HYR1</strain>
    </source>
</reference>
<dbReference type="OrthoDB" id="10681284at2759"/>
<dbReference type="AlphaFoldDB" id="A0A3M7SZA8"/>
<evidence type="ECO:0000313" key="2">
    <source>
        <dbReference type="Proteomes" id="UP000276133"/>
    </source>
</evidence>
<organism evidence="1 2">
    <name type="scientific">Brachionus plicatilis</name>
    <name type="common">Marine rotifer</name>
    <name type="synonym">Brachionus muelleri</name>
    <dbReference type="NCBI Taxonomy" id="10195"/>
    <lineage>
        <taxon>Eukaryota</taxon>
        <taxon>Metazoa</taxon>
        <taxon>Spiralia</taxon>
        <taxon>Gnathifera</taxon>
        <taxon>Rotifera</taxon>
        <taxon>Eurotatoria</taxon>
        <taxon>Monogononta</taxon>
        <taxon>Pseudotrocha</taxon>
        <taxon>Ploima</taxon>
        <taxon>Brachionidae</taxon>
        <taxon>Brachionus</taxon>
    </lineage>
</organism>
<gene>
    <name evidence="1" type="ORF">BpHYR1_006549</name>
</gene>
<evidence type="ECO:0000313" key="1">
    <source>
        <dbReference type="EMBL" id="RNA41092.1"/>
    </source>
</evidence>
<protein>
    <submittedName>
        <fullName evidence="1">Uncharacterized protein</fullName>
    </submittedName>
</protein>